<reference evidence="1 2" key="1">
    <citation type="submission" date="2024-01" db="EMBL/GenBank/DDBJ databases">
        <title>A telomere-to-telomere, gap-free genome of sweet tea (Lithocarpus litseifolius).</title>
        <authorList>
            <person name="Zhou J."/>
        </authorList>
    </citation>
    <scope>NUCLEOTIDE SEQUENCE [LARGE SCALE GENOMIC DNA]</scope>
    <source>
        <strain evidence="1">Zhou-2022a</strain>
        <tissue evidence="1">Leaf</tissue>
    </source>
</reference>
<dbReference type="AlphaFoldDB" id="A0AAW2DGQ9"/>
<proteinExistence type="predicted"/>
<sequence>MNPIALSFRIDSQRRTTLTVIGIVQTTLNARIVFGTLFPNFNMPLKDPHLCNAFKVQVQITGASQVQDTYATTLHYQLPYRLQNHALDMAVPAMAQTKDALLIQVDLGMTPMCTFVPRQLTMD</sequence>
<accession>A0AAW2DGQ9</accession>
<organism evidence="1 2">
    <name type="scientific">Lithocarpus litseifolius</name>
    <dbReference type="NCBI Taxonomy" id="425828"/>
    <lineage>
        <taxon>Eukaryota</taxon>
        <taxon>Viridiplantae</taxon>
        <taxon>Streptophyta</taxon>
        <taxon>Embryophyta</taxon>
        <taxon>Tracheophyta</taxon>
        <taxon>Spermatophyta</taxon>
        <taxon>Magnoliopsida</taxon>
        <taxon>eudicotyledons</taxon>
        <taxon>Gunneridae</taxon>
        <taxon>Pentapetalae</taxon>
        <taxon>rosids</taxon>
        <taxon>fabids</taxon>
        <taxon>Fagales</taxon>
        <taxon>Fagaceae</taxon>
        <taxon>Lithocarpus</taxon>
    </lineage>
</organism>
<protein>
    <submittedName>
        <fullName evidence="1">Uncharacterized protein</fullName>
    </submittedName>
</protein>
<dbReference type="EMBL" id="JAZDWU010000003">
    <property type="protein sequence ID" value="KAL0008281.1"/>
    <property type="molecule type" value="Genomic_DNA"/>
</dbReference>
<dbReference type="InterPro" id="IPR053098">
    <property type="entry name" value="Petuviruses_polyprotein"/>
</dbReference>
<comment type="caution">
    <text evidence="1">The sequence shown here is derived from an EMBL/GenBank/DDBJ whole genome shotgun (WGS) entry which is preliminary data.</text>
</comment>
<name>A0AAW2DGQ9_9ROSI</name>
<gene>
    <name evidence="1" type="ORF">SO802_009783</name>
</gene>
<dbReference type="Proteomes" id="UP001459277">
    <property type="component" value="Unassembled WGS sequence"/>
</dbReference>
<dbReference type="PANTHER" id="PTHR48435:SF1">
    <property type="entry name" value="POLYPROTEIN"/>
    <property type="match status" value="1"/>
</dbReference>
<evidence type="ECO:0000313" key="1">
    <source>
        <dbReference type="EMBL" id="KAL0008281.1"/>
    </source>
</evidence>
<evidence type="ECO:0000313" key="2">
    <source>
        <dbReference type="Proteomes" id="UP001459277"/>
    </source>
</evidence>
<keyword evidence="2" id="KW-1185">Reference proteome</keyword>
<dbReference type="PANTHER" id="PTHR48435">
    <property type="entry name" value="POLYPROTEIN"/>
    <property type="match status" value="1"/>
</dbReference>